<gene>
    <name evidence="5" type="ORF">MNBD_NITROSPINAE04-2546</name>
</gene>
<feature type="domain" description="Zinc finger DksA/TraR C4-type" evidence="4">
    <location>
        <begin position="79"/>
        <end position="114"/>
    </location>
</feature>
<evidence type="ECO:0000256" key="1">
    <source>
        <dbReference type="ARBA" id="ARBA00022723"/>
    </source>
</evidence>
<dbReference type="PANTHER" id="PTHR33823:SF4">
    <property type="entry name" value="GENERAL STRESS PROTEIN 16O"/>
    <property type="match status" value="1"/>
</dbReference>
<evidence type="ECO:0000256" key="2">
    <source>
        <dbReference type="ARBA" id="ARBA00022771"/>
    </source>
</evidence>
<evidence type="ECO:0000256" key="3">
    <source>
        <dbReference type="ARBA" id="ARBA00022833"/>
    </source>
</evidence>
<dbReference type="PROSITE" id="PS51128">
    <property type="entry name" value="ZF_DKSA_2"/>
    <property type="match status" value="1"/>
</dbReference>
<keyword evidence="2" id="KW-0863">Zinc-finger</keyword>
<name>A0A3B1CVB4_9ZZZZ</name>
<keyword evidence="3" id="KW-0862">Zinc</keyword>
<proteinExistence type="predicted"/>
<dbReference type="EMBL" id="UOGA01000181">
    <property type="protein sequence ID" value="VAX20617.1"/>
    <property type="molecule type" value="Genomic_DNA"/>
</dbReference>
<protein>
    <submittedName>
        <fullName evidence="5">DnaK suppressor protein</fullName>
    </submittedName>
</protein>
<dbReference type="Gene3D" id="1.20.120.910">
    <property type="entry name" value="DksA, coiled-coil domain"/>
    <property type="match status" value="1"/>
</dbReference>
<dbReference type="PANTHER" id="PTHR33823">
    <property type="entry name" value="RNA POLYMERASE-BINDING TRANSCRIPTION FACTOR DKSA-RELATED"/>
    <property type="match status" value="1"/>
</dbReference>
<dbReference type="GO" id="GO:0008270">
    <property type="term" value="F:zinc ion binding"/>
    <property type="evidence" value="ECO:0007669"/>
    <property type="project" value="UniProtKB-KW"/>
</dbReference>
<dbReference type="SUPFAM" id="SSF57716">
    <property type="entry name" value="Glucocorticoid receptor-like (DNA-binding domain)"/>
    <property type="match status" value="1"/>
</dbReference>
<accession>A0A3B1CVB4</accession>
<dbReference type="InterPro" id="IPR000962">
    <property type="entry name" value="Znf_DskA_TraR"/>
</dbReference>
<dbReference type="AlphaFoldDB" id="A0A3B1CVB4"/>
<organism evidence="5">
    <name type="scientific">hydrothermal vent metagenome</name>
    <dbReference type="NCBI Taxonomy" id="652676"/>
    <lineage>
        <taxon>unclassified sequences</taxon>
        <taxon>metagenomes</taxon>
        <taxon>ecological metagenomes</taxon>
    </lineage>
</organism>
<keyword evidence="1" id="KW-0479">Metal-binding</keyword>
<evidence type="ECO:0000259" key="4">
    <source>
        <dbReference type="Pfam" id="PF01258"/>
    </source>
</evidence>
<reference evidence="5" key="1">
    <citation type="submission" date="2018-06" db="EMBL/GenBank/DDBJ databases">
        <authorList>
            <person name="Zhirakovskaya E."/>
        </authorList>
    </citation>
    <scope>NUCLEOTIDE SEQUENCE</scope>
</reference>
<evidence type="ECO:0000313" key="5">
    <source>
        <dbReference type="EMBL" id="VAX20617.1"/>
    </source>
</evidence>
<dbReference type="Pfam" id="PF01258">
    <property type="entry name" value="zf-dskA_traR"/>
    <property type="match status" value="1"/>
</dbReference>
<sequence>MIDEFYSLKTKLLDRRDELKSIIESEKESARPVVLDQQRMGRLSRMDALQSQAMSMETKRRREIELTRIDTAVKRIDNGDYGYCVKCEEQISAKRLEIDPTAPFCFNCANKSEKN</sequence>